<dbReference type="GO" id="GO:0080120">
    <property type="term" value="P:CAAX-box protein maturation"/>
    <property type="evidence" value="ECO:0007669"/>
    <property type="project" value="UniProtKB-ARBA"/>
</dbReference>
<evidence type="ECO:0000256" key="1">
    <source>
        <dbReference type="SAM" id="Phobius"/>
    </source>
</evidence>
<feature type="transmembrane region" description="Helical" evidence="1">
    <location>
        <begin position="22"/>
        <end position="41"/>
    </location>
</feature>
<dbReference type="Pfam" id="PF02517">
    <property type="entry name" value="Rce1-like"/>
    <property type="match status" value="1"/>
</dbReference>
<gene>
    <name evidence="3" type="ORF">BC343_28625</name>
</gene>
<comment type="caution">
    <text evidence="3">The sequence shown here is derived from an EMBL/GenBank/DDBJ whole genome shotgun (WGS) entry which is preliminary data.</text>
</comment>
<feature type="transmembrane region" description="Helical" evidence="1">
    <location>
        <begin position="61"/>
        <end position="80"/>
    </location>
</feature>
<accession>A0A1S9PED0</accession>
<feature type="transmembrane region" description="Helical" evidence="1">
    <location>
        <begin position="115"/>
        <end position="132"/>
    </location>
</feature>
<evidence type="ECO:0000259" key="2">
    <source>
        <dbReference type="Pfam" id="PF02517"/>
    </source>
</evidence>
<evidence type="ECO:0000313" key="4">
    <source>
        <dbReference type="Proteomes" id="UP000189739"/>
    </source>
</evidence>
<dbReference type="STRING" id="1792845.BC343_28625"/>
<feature type="domain" description="CAAX prenyl protease 2/Lysostaphin resistance protein A-like" evidence="2">
    <location>
        <begin position="62"/>
        <end position="152"/>
    </location>
</feature>
<protein>
    <recommendedName>
        <fullName evidence="2">CAAX prenyl protease 2/Lysostaphin resistance protein A-like domain-containing protein</fullName>
    </recommendedName>
</protein>
<sequence length="159" mass="18303">MDNQLAEYTEPAPPQNIKLVKVFTLCLILSIANGYFFNYLSTYVFPGLEGNPIDKESIQEQLFLAVLIAPLLETLVYQYASNKLLLKLRISNYYLLLFIPAVLFGLSHYYNPLYIVAMLVGGTIMNYLYLYCHTNGHKAFWWVALLHALYNLYGIVFVQ</sequence>
<keyword evidence="1" id="KW-0812">Transmembrane</keyword>
<keyword evidence="1" id="KW-1133">Transmembrane helix</keyword>
<dbReference type="Proteomes" id="UP000189739">
    <property type="component" value="Unassembled WGS sequence"/>
</dbReference>
<feature type="transmembrane region" description="Helical" evidence="1">
    <location>
        <begin position="92"/>
        <end position="109"/>
    </location>
</feature>
<keyword evidence="4" id="KW-1185">Reference proteome</keyword>
<name>A0A1S9PED0_9SPHI</name>
<dbReference type="GO" id="GO:0004175">
    <property type="term" value="F:endopeptidase activity"/>
    <property type="evidence" value="ECO:0007669"/>
    <property type="project" value="UniProtKB-ARBA"/>
</dbReference>
<dbReference type="AlphaFoldDB" id="A0A1S9PED0"/>
<dbReference type="RefSeq" id="WP_078348782.1">
    <property type="nucleotide sequence ID" value="NZ_MBTF01000014.1"/>
</dbReference>
<evidence type="ECO:0000313" key="3">
    <source>
        <dbReference type="EMBL" id="OOQ59286.1"/>
    </source>
</evidence>
<proteinExistence type="predicted"/>
<dbReference type="OrthoDB" id="795252at2"/>
<reference evidence="3 4" key="1">
    <citation type="submission" date="2016-07" db="EMBL/GenBank/DDBJ databases">
        <title>Genomic analysis of zinc-resistant bacterium Mucilaginibacter pedocola TBZ30.</title>
        <authorList>
            <person name="Huang J."/>
            <person name="Tang J."/>
        </authorList>
    </citation>
    <scope>NUCLEOTIDE SEQUENCE [LARGE SCALE GENOMIC DNA]</scope>
    <source>
        <strain evidence="3 4">TBZ30</strain>
    </source>
</reference>
<organism evidence="3 4">
    <name type="scientific">Mucilaginibacter pedocola</name>
    <dbReference type="NCBI Taxonomy" id="1792845"/>
    <lineage>
        <taxon>Bacteria</taxon>
        <taxon>Pseudomonadati</taxon>
        <taxon>Bacteroidota</taxon>
        <taxon>Sphingobacteriia</taxon>
        <taxon>Sphingobacteriales</taxon>
        <taxon>Sphingobacteriaceae</taxon>
        <taxon>Mucilaginibacter</taxon>
    </lineage>
</organism>
<keyword evidence="1" id="KW-0472">Membrane</keyword>
<feature type="transmembrane region" description="Helical" evidence="1">
    <location>
        <begin position="139"/>
        <end position="158"/>
    </location>
</feature>
<dbReference type="EMBL" id="MBTF01000014">
    <property type="protein sequence ID" value="OOQ59286.1"/>
    <property type="molecule type" value="Genomic_DNA"/>
</dbReference>
<dbReference type="InterPro" id="IPR003675">
    <property type="entry name" value="Rce1/LyrA-like_dom"/>
</dbReference>